<reference evidence="2" key="1">
    <citation type="submission" date="2021-04" db="EMBL/GenBank/DDBJ databases">
        <title>Genome sequence of Woronichinia naegeliana from Washington state freshwater lake bloom.</title>
        <authorList>
            <person name="Dreher T.W."/>
        </authorList>
    </citation>
    <scope>NUCLEOTIDE SEQUENCE</scope>
    <source>
        <strain evidence="2">WA131</strain>
    </source>
</reference>
<name>A0A977PYZ6_9CYAN</name>
<evidence type="ECO:0000313" key="2">
    <source>
        <dbReference type="EMBL" id="UXE63823.1"/>
    </source>
</evidence>
<gene>
    <name evidence="2" type="ORF">KA717_15460</name>
</gene>
<protein>
    <submittedName>
        <fullName evidence="2">Uncharacterized protein</fullName>
    </submittedName>
</protein>
<accession>A0A977PYZ6</accession>
<dbReference type="InterPro" id="IPR036390">
    <property type="entry name" value="WH_DNA-bd_sf"/>
</dbReference>
<feature type="region of interest" description="Disordered" evidence="1">
    <location>
        <begin position="1"/>
        <end position="26"/>
    </location>
</feature>
<dbReference type="AlphaFoldDB" id="A0A977PYZ6"/>
<proteinExistence type="predicted"/>
<dbReference type="EMBL" id="CP073041">
    <property type="protein sequence ID" value="UXE63823.1"/>
    <property type="molecule type" value="Genomic_DNA"/>
</dbReference>
<feature type="compositionally biased region" description="Polar residues" evidence="1">
    <location>
        <begin position="1"/>
        <end position="14"/>
    </location>
</feature>
<evidence type="ECO:0000256" key="1">
    <source>
        <dbReference type="SAM" id="MobiDB-lite"/>
    </source>
</evidence>
<sequence length="114" mass="12891">MTIQTQDITVNEQLSGDRRSSGDRPSILNNNLLNRRGLTSNQYVILRELLRLRTATLSRFEIETNRLGQGIGQELEGLEKAGWVESQVTGSTLEPRVYYLSAKAIKLLLFPEDN</sequence>
<dbReference type="KEGG" id="wna:KA717_15460"/>
<dbReference type="SUPFAM" id="SSF46785">
    <property type="entry name" value="Winged helix' DNA-binding domain"/>
    <property type="match status" value="1"/>
</dbReference>
<organism evidence="2">
    <name type="scientific">Woronichinia naegeliana WA131</name>
    <dbReference type="NCBI Taxonomy" id="2824559"/>
    <lineage>
        <taxon>Bacteria</taxon>
        <taxon>Bacillati</taxon>
        <taxon>Cyanobacteriota</taxon>
        <taxon>Cyanophyceae</taxon>
        <taxon>Synechococcales</taxon>
        <taxon>Coelosphaeriaceae</taxon>
        <taxon>Woronichinia</taxon>
    </lineage>
</organism>
<dbReference type="Proteomes" id="UP001065613">
    <property type="component" value="Chromosome"/>
</dbReference>